<feature type="compositionally biased region" description="Basic residues" evidence="1">
    <location>
        <begin position="76"/>
        <end position="91"/>
    </location>
</feature>
<gene>
    <name evidence="3" type="ORF">BJ554DRAFT_3</name>
</gene>
<organism evidence="3 4">
    <name type="scientific">Olpidium bornovanus</name>
    <dbReference type="NCBI Taxonomy" id="278681"/>
    <lineage>
        <taxon>Eukaryota</taxon>
        <taxon>Fungi</taxon>
        <taxon>Fungi incertae sedis</taxon>
        <taxon>Olpidiomycota</taxon>
        <taxon>Olpidiomycotina</taxon>
        <taxon>Olpidiomycetes</taxon>
        <taxon>Olpidiales</taxon>
        <taxon>Olpidiaceae</taxon>
        <taxon>Olpidium</taxon>
    </lineage>
</organism>
<feature type="compositionally biased region" description="Low complexity" evidence="1">
    <location>
        <begin position="59"/>
        <end position="75"/>
    </location>
</feature>
<evidence type="ECO:0000313" key="3">
    <source>
        <dbReference type="EMBL" id="KAG5459581.1"/>
    </source>
</evidence>
<accession>A0A8H7ZU97</accession>
<feature type="region of interest" description="Disordered" evidence="1">
    <location>
        <begin position="48"/>
        <end position="99"/>
    </location>
</feature>
<sequence>MDDFSWGTTRVVVGDNNKKQVYVTEEEKFDPRSIPLRKWTEYEAELWENTSDVSRSSRRSAASKSSHRSSASKASRGSKRRSSAASKRRSSARYVPGFGGPPSDADFVTSYIPLGVDPASFAGAGARASQPSAPALRPAGTPDAPPTDDELTMEIRYIIANENLMELTKKQIREKLQVFFGCDLSGRREFINRTVEDVLQGKI</sequence>
<dbReference type="InterPro" id="IPR014876">
    <property type="entry name" value="DEK_C"/>
</dbReference>
<dbReference type="SUPFAM" id="SSF109715">
    <property type="entry name" value="DEK C-terminal domain"/>
    <property type="match status" value="1"/>
</dbReference>
<dbReference type="Pfam" id="PF08766">
    <property type="entry name" value="DEK_C"/>
    <property type="match status" value="1"/>
</dbReference>
<keyword evidence="4" id="KW-1185">Reference proteome</keyword>
<feature type="domain" description="DEK-C" evidence="2">
    <location>
        <begin position="145"/>
        <end position="200"/>
    </location>
</feature>
<dbReference type="Gene3D" id="1.10.10.60">
    <property type="entry name" value="Homeodomain-like"/>
    <property type="match status" value="1"/>
</dbReference>
<feature type="region of interest" description="Disordered" evidence="1">
    <location>
        <begin position="123"/>
        <end position="149"/>
    </location>
</feature>
<dbReference type="EMBL" id="JAEFCI010006614">
    <property type="protein sequence ID" value="KAG5459581.1"/>
    <property type="molecule type" value="Genomic_DNA"/>
</dbReference>
<protein>
    <submittedName>
        <fullName evidence="3">DEK C terminal domain-containing protein</fullName>
    </submittedName>
</protein>
<dbReference type="Proteomes" id="UP000673691">
    <property type="component" value="Unassembled WGS sequence"/>
</dbReference>
<dbReference type="Pfam" id="PF03142">
    <property type="entry name" value="Chitin_synth_2"/>
    <property type="match status" value="1"/>
</dbReference>
<proteinExistence type="predicted"/>
<comment type="caution">
    <text evidence="3">The sequence shown here is derived from an EMBL/GenBank/DDBJ whole genome shotgun (WGS) entry which is preliminary data.</text>
</comment>
<dbReference type="PROSITE" id="PS51998">
    <property type="entry name" value="DEK_C"/>
    <property type="match status" value="1"/>
</dbReference>
<reference evidence="3 4" key="1">
    <citation type="journal article" name="Sci. Rep.">
        <title>Genome-scale phylogenetic analyses confirm Olpidium as the closest living zoosporic fungus to the non-flagellated, terrestrial fungi.</title>
        <authorList>
            <person name="Chang Y."/>
            <person name="Rochon D."/>
            <person name="Sekimoto S."/>
            <person name="Wang Y."/>
            <person name="Chovatia M."/>
            <person name="Sandor L."/>
            <person name="Salamov A."/>
            <person name="Grigoriev I.V."/>
            <person name="Stajich J.E."/>
            <person name="Spatafora J.W."/>
        </authorList>
    </citation>
    <scope>NUCLEOTIDE SEQUENCE [LARGE SCALE GENOMIC DNA]</scope>
    <source>
        <strain evidence="3">S191</strain>
    </source>
</reference>
<evidence type="ECO:0000313" key="4">
    <source>
        <dbReference type="Proteomes" id="UP000673691"/>
    </source>
</evidence>
<name>A0A8H7ZU97_9FUNG</name>
<dbReference type="AlphaFoldDB" id="A0A8H7ZU97"/>
<evidence type="ECO:0000259" key="2">
    <source>
        <dbReference type="PROSITE" id="PS51998"/>
    </source>
</evidence>
<dbReference type="OrthoDB" id="370884at2759"/>
<evidence type="ECO:0000256" key="1">
    <source>
        <dbReference type="SAM" id="MobiDB-lite"/>
    </source>
</evidence>